<feature type="compositionally biased region" description="Low complexity" evidence="5">
    <location>
        <begin position="544"/>
        <end position="557"/>
    </location>
</feature>
<dbReference type="GO" id="GO:0048814">
    <property type="term" value="P:regulation of dendrite morphogenesis"/>
    <property type="evidence" value="ECO:0007669"/>
    <property type="project" value="TreeGrafter"/>
</dbReference>
<feature type="region of interest" description="Disordered" evidence="5">
    <location>
        <begin position="533"/>
        <end position="576"/>
    </location>
</feature>
<dbReference type="Proteomes" id="UP000472276">
    <property type="component" value="Unassembled WGS sequence"/>
</dbReference>
<feature type="compositionally biased region" description="Basic and acidic residues" evidence="5">
    <location>
        <begin position="130"/>
        <end position="148"/>
    </location>
</feature>
<feature type="region of interest" description="Disordered" evidence="5">
    <location>
        <begin position="589"/>
        <end position="608"/>
    </location>
</feature>
<evidence type="ECO:0000256" key="4">
    <source>
        <dbReference type="SAM" id="Coils"/>
    </source>
</evidence>
<reference evidence="6" key="3">
    <citation type="submission" date="2025-09" db="UniProtKB">
        <authorList>
            <consortium name="Ensembl"/>
        </authorList>
    </citation>
    <scope>IDENTIFICATION</scope>
</reference>
<comment type="subcellular location">
    <subcellularLocation>
        <location evidence="1">Cytoplasm</location>
    </subcellularLocation>
</comment>
<dbReference type="GO" id="GO:0043197">
    <property type="term" value="C:dendritic spine"/>
    <property type="evidence" value="ECO:0007669"/>
    <property type="project" value="TreeGrafter"/>
</dbReference>
<feature type="region of interest" description="Disordered" evidence="5">
    <location>
        <begin position="182"/>
        <end position="239"/>
    </location>
</feature>
<organism evidence="6 7">
    <name type="scientific">Oreochromis aureus</name>
    <name type="common">Israeli tilapia</name>
    <name type="synonym">Chromis aureus</name>
    <dbReference type="NCBI Taxonomy" id="47969"/>
    <lineage>
        <taxon>Eukaryota</taxon>
        <taxon>Metazoa</taxon>
        <taxon>Chordata</taxon>
        <taxon>Craniata</taxon>
        <taxon>Vertebrata</taxon>
        <taxon>Euteleostomi</taxon>
        <taxon>Actinopterygii</taxon>
        <taxon>Neopterygii</taxon>
        <taxon>Teleostei</taxon>
        <taxon>Neoteleostei</taxon>
        <taxon>Acanthomorphata</taxon>
        <taxon>Ovalentaria</taxon>
        <taxon>Cichlomorphae</taxon>
        <taxon>Cichliformes</taxon>
        <taxon>Cichlidae</taxon>
        <taxon>African cichlids</taxon>
        <taxon>Pseudocrenilabrinae</taxon>
        <taxon>Oreochromini</taxon>
        <taxon>Oreochromis</taxon>
    </lineage>
</organism>
<feature type="coiled-coil region" evidence="4">
    <location>
        <begin position="463"/>
        <end position="532"/>
    </location>
</feature>
<evidence type="ECO:0008006" key="8">
    <source>
        <dbReference type="Google" id="ProtNLM"/>
    </source>
</evidence>
<name>A0AAZ1XXU6_OREAU</name>
<keyword evidence="2" id="KW-0963">Cytoplasm</keyword>
<feature type="coiled-coil region" evidence="4">
    <location>
        <begin position="372"/>
        <end position="413"/>
    </location>
</feature>
<dbReference type="GeneID" id="116313911"/>
<accession>A0AAZ1XXU6</accession>
<gene>
    <name evidence="6" type="primary">LZTS1</name>
</gene>
<evidence type="ECO:0000256" key="2">
    <source>
        <dbReference type="ARBA" id="ARBA00022490"/>
    </source>
</evidence>
<evidence type="ECO:0000256" key="1">
    <source>
        <dbReference type="ARBA" id="ARBA00004496"/>
    </source>
</evidence>
<feature type="compositionally biased region" description="Polar residues" evidence="5">
    <location>
        <begin position="49"/>
        <end position="65"/>
    </location>
</feature>
<feature type="region of interest" description="Disordered" evidence="5">
    <location>
        <begin position="124"/>
        <end position="151"/>
    </location>
</feature>
<dbReference type="PANTHER" id="PTHR19354:SF5">
    <property type="entry name" value="ZIPPER PUTATIVE TUMOR SUPPRESSOR 1-RELATED"/>
    <property type="match status" value="1"/>
</dbReference>
<feature type="compositionally biased region" description="Polar residues" evidence="5">
    <location>
        <begin position="194"/>
        <end position="239"/>
    </location>
</feature>
<feature type="region of interest" description="Disordered" evidence="5">
    <location>
        <begin position="1"/>
        <end position="109"/>
    </location>
</feature>
<feature type="compositionally biased region" description="Low complexity" evidence="5">
    <location>
        <begin position="1"/>
        <end position="15"/>
    </location>
</feature>
<dbReference type="GO" id="GO:0048167">
    <property type="term" value="P:regulation of synaptic plasticity"/>
    <property type="evidence" value="ECO:0007669"/>
    <property type="project" value="TreeGrafter"/>
</dbReference>
<keyword evidence="3 4" id="KW-0175">Coiled coil</keyword>
<dbReference type="AlphaFoldDB" id="A0AAZ1XXU6"/>
<proteinExistence type="predicted"/>
<feature type="region of interest" description="Disordered" evidence="5">
    <location>
        <begin position="271"/>
        <end position="296"/>
    </location>
</feature>
<reference evidence="6" key="2">
    <citation type="submission" date="2025-08" db="UniProtKB">
        <authorList>
            <consortium name="Ensembl"/>
        </authorList>
    </citation>
    <scope>IDENTIFICATION</scope>
</reference>
<evidence type="ECO:0000313" key="7">
    <source>
        <dbReference type="Proteomes" id="UP000472276"/>
    </source>
</evidence>
<dbReference type="PANTHER" id="PTHR19354">
    <property type="entry name" value="ZIPPER PUTATIVE TUMOR SUPPRESSOR 2 HOMOLOG-LIKE PROTEIN-RELATED"/>
    <property type="match status" value="1"/>
</dbReference>
<evidence type="ECO:0000256" key="3">
    <source>
        <dbReference type="ARBA" id="ARBA00023054"/>
    </source>
</evidence>
<evidence type="ECO:0000256" key="5">
    <source>
        <dbReference type="SAM" id="MobiDB-lite"/>
    </source>
</evidence>
<dbReference type="InterPro" id="IPR045329">
    <property type="entry name" value="LZTS"/>
</dbReference>
<reference evidence="7" key="1">
    <citation type="submission" date="2020-03" db="EMBL/GenBank/DDBJ databases">
        <title>Evolution of repeat sequences and sex chromosomes of tilapia species revealed by chromosome-level genomes.</title>
        <authorList>
            <person name="Xu L."/>
            <person name="Tao W."/>
            <person name="Wang D."/>
            <person name="Zhou Q."/>
        </authorList>
    </citation>
    <scope>NUCLEOTIDE SEQUENCE [LARGE SCALE GENOMIC DNA]</scope>
    <source>
        <strain evidence="7">Israel</strain>
    </source>
</reference>
<dbReference type="GO" id="GO:0005737">
    <property type="term" value="C:cytoplasm"/>
    <property type="evidence" value="ECO:0007669"/>
    <property type="project" value="UniProtKB-SubCell"/>
</dbReference>
<protein>
    <recommendedName>
        <fullName evidence="8">Leucine zipper, tumor suppressor 1</fullName>
    </recommendedName>
</protein>
<dbReference type="Ensembl" id="ENSOABT00000080177.1">
    <property type="protein sequence ID" value="ENSOABP00000072377.1"/>
    <property type="gene ID" value="ENSOABG00000004883.2"/>
</dbReference>
<dbReference type="RefSeq" id="XP_031587611.1">
    <property type="nucleotide sequence ID" value="XM_031731751.2"/>
</dbReference>
<evidence type="ECO:0000313" key="6">
    <source>
        <dbReference type="Ensembl" id="ENSOABP00000072377.1"/>
    </source>
</evidence>
<dbReference type="Pfam" id="PF06818">
    <property type="entry name" value="Fez1"/>
    <property type="match status" value="1"/>
</dbReference>
<keyword evidence="7" id="KW-1185">Reference proteome</keyword>
<sequence>MGSVSSVLNDNSLSSKHCKASQHRLKEETTSHRKSGGCNLDGLLKCGFTQGSSSSTHPSKGLSHSRSGRSEDFFYIKVSNKPRSTHHRERSAEGQVNRNGKSDGPMQPKLLLMSGNVTEKTAHGGEIWDAEGRKRGQKEAKTSAEKSSVRSTAFKCVNPTRTSSTETGHNSLDHILCPLKKASSPNIRDKRDTSGTLSDSGRNSMSSLPTHSTSGSLSASTGPVSHSDGSSAPANSLSKGVQPNFPPWVNGNSANLDCSYGADLNSSGLVSKANEDAGSPLSADEPSALSETAGGIRSPITTDESLIERLEQKLLERESELQELQVSFEEKETDTCQLFEERQRYCAEEMEGLKQRCSTKLRQASQMAAKTQQALQLQVSQLQAEKERLQEDFSKLTREKELIELRLKAYEAESTQLAPTLEETQWEVCQKTGEISLLKQQLRECQADVSHKLNEIVGLRALLKEKTAKMGILEKQNKNHEDSLHSRTIEIEVCQNELQRKKNEADLLREKVGKLEKDIQGMKQDLVTAKEQRLQHSLQVRTHSPSQTSESQGSESTDQGREGENNGHTSTGSLQREVDRLKQQLREEKNAQKRLASSFEQERQTWNKEKDRVIRYQKQLQINYLQMHRKNHDLERILKELTAELESRTELSMDIAYSSGLQTYDDVIATEI</sequence>